<feature type="transmembrane region" description="Helical" evidence="6">
    <location>
        <begin position="378"/>
        <end position="398"/>
    </location>
</feature>
<evidence type="ECO:0000256" key="3">
    <source>
        <dbReference type="ARBA" id="ARBA00022692"/>
    </source>
</evidence>
<dbReference type="Proteomes" id="UP000176741">
    <property type="component" value="Unassembled WGS sequence"/>
</dbReference>
<feature type="transmembrane region" description="Helical" evidence="6">
    <location>
        <begin position="199"/>
        <end position="217"/>
    </location>
</feature>
<protein>
    <recommendedName>
        <fullName evidence="9">Polysaccharide biosynthesis protein C-terminal domain-containing protein</fullName>
    </recommendedName>
</protein>
<evidence type="ECO:0000313" key="8">
    <source>
        <dbReference type="Proteomes" id="UP000176741"/>
    </source>
</evidence>
<comment type="caution">
    <text evidence="7">The sequence shown here is derived from an EMBL/GenBank/DDBJ whole genome shotgun (WGS) entry which is preliminary data.</text>
</comment>
<evidence type="ECO:0000256" key="5">
    <source>
        <dbReference type="ARBA" id="ARBA00023136"/>
    </source>
</evidence>
<feature type="transmembrane region" description="Helical" evidence="6">
    <location>
        <begin position="107"/>
        <end position="130"/>
    </location>
</feature>
<name>A0A1F7Y049_9BACT</name>
<evidence type="ECO:0000313" key="7">
    <source>
        <dbReference type="EMBL" id="OGM20580.1"/>
    </source>
</evidence>
<dbReference type="PANTHER" id="PTHR30250:SF11">
    <property type="entry name" value="O-ANTIGEN TRANSPORTER-RELATED"/>
    <property type="match status" value="1"/>
</dbReference>
<evidence type="ECO:0000256" key="2">
    <source>
        <dbReference type="ARBA" id="ARBA00022475"/>
    </source>
</evidence>
<dbReference type="EMBL" id="MGGD01000031">
    <property type="protein sequence ID" value="OGM20580.1"/>
    <property type="molecule type" value="Genomic_DNA"/>
</dbReference>
<feature type="transmembrane region" description="Helical" evidence="6">
    <location>
        <begin position="172"/>
        <end position="193"/>
    </location>
</feature>
<evidence type="ECO:0000256" key="6">
    <source>
        <dbReference type="SAM" id="Phobius"/>
    </source>
</evidence>
<dbReference type="GO" id="GO:0005886">
    <property type="term" value="C:plasma membrane"/>
    <property type="evidence" value="ECO:0007669"/>
    <property type="project" value="UniProtKB-SubCell"/>
</dbReference>
<feature type="transmembrane region" description="Helical" evidence="6">
    <location>
        <begin position="59"/>
        <end position="86"/>
    </location>
</feature>
<keyword evidence="5 6" id="KW-0472">Membrane</keyword>
<accession>A0A1F7Y049</accession>
<keyword evidence="2" id="KW-1003">Cell membrane</keyword>
<reference evidence="7 8" key="1">
    <citation type="journal article" date="2016" name="Nat. Commun.">
        <title>Thousands of microbial genomes shed light on interconnected biogeochemical processes in an aquifer system.</title>
        <authorList>
            <person name="Anantharaman K."/>
            <person name="Brown C.T."/>
            <person name="Hug L.A."/>
            <person name="Sharon I."/>
            <person name="Castelle C.J."/>
            <person name="Probst A.J."/>
            <person name="Thomas B.C."/>
            <person name="Singh A."/>
            <person name="Wilkins M.J."/>
            <person name="Karaoz U."/>
            <person name="Brodie E.L."/>
            <person name="Williams K.H."/>
            <person name="Hubbard S.S."/>
            <person name="Banfield J.F."/>
        </authorList>
    </citation>
    <scope>NUCLEOTIDE SEQUENCE [LARGE SCALE GENOMIC DNA]</scope>
</reference>
<feature type="transmembrane region" description="Helical" evidence="6">
    <location>
        <begin position="348"/>
        <end position="371"/>
    </location>
</feature>
<dbReference type="Pfam" id="PF01943">
    <property type="entry name" value="Polysacc_synt"/>
    <property type="match status" value="1"/>
</dbReference>
<dbReference type="InterPro" id="IPR002797">
    <property type="entry name" value="Polysacc_synth"/>
</dbReference>
<gene>
    <name evidence="7" type="ORF">A2771_00935</name>
</gene>
<dbReference type="InterPro" id="IPR050833">
    <property type="entry name" value="Poly_Biosynth_Transport"/>
</dbReference>
<dbReference type="PANTHER" id="PTHR30250">
    <property type="entry name" value="PST FAMILY PREDICTED COLANIC ACID TRANSPORTER"/>
    <property type="match status" value="1"/>
</dbReference>
<proteinExistence type="predicted"/>
<feature type="transmembrane region" description="Helical" evidence="6">
    <location>
        <begin position="314"/>
        <end position="336"/>
    </location>
</feature>
<dbReference type="AlphaFoldDB" id="A0A1F7Y049"/>
<feature type="transmembrane region" description="Helical" evidence="6">
    <location>
        <begin position="274"/>
        <end position="293"/>
    </location>
</feature>
<evidence type="ECO:0000256" key="1">
    <source>
        <dbReference type="ARBA" id="ARBA00004651"/>
    </source>
</evidence>
<comment type="subcellular location">
    <subcellularLocation>
        <location evidence="1">Cell membrane</location>
        <topology evidence="1">Multi-pass membrane protein</topology>
    </subcellularLocation>
</comment>
<feature type="transmembrane region" description="Helical" evidence="6">
    <location>
        <begin position="404"/>
        <end position="426"/>
    </location>
</feature>
<keyword evidence="3 6" id="KW-0812">Transmembrane</keyword>
<feature type="transmembrane region" description="Helical" evidence="6">
    <location>
        <begin position="142"/>
        <end position="160"/>
    </location>
</feature>
<feature type="transmembrane region" description="Helical" evidence="6">
    <location>
        <begin position="28"/>
        <end position="47"/>
    </location>
</feature>
<organism evidence="7 8">
    <name type="scientific">Candidatus Woesebacteria bacterium RIFCSPHIGHO2_01_FULL_38_26b</name>
    <dbReference type="NCBI Taxonomy" id="1802491"/>
    <lineage>
        <taxon>Bacteria</taxon>
        <taxon>Candidatus Woeseibacteriota</taxon>
    </lineage>
</organism>
<evidence type="ECO:0008006" key="9">
    <source>
        <dbReference type="Google" id="ProtNLM"/>
    </source>
</evidence>
<keyword evidence="4 6" id="KW-1133">Transmembrane helix</keyword>
<sequence>MILNYLGGFLDAGIFKNIIRTSTFRQSLITFSGTFLNGALGAVFYILTARFLGPSSFGLMTVAITILTLVADISDLGTDTGIVNFVPKYLKEDPEKVKKFLKLGLSVKLIISTVVLILGLVFAKSVASVIFAKPELSDPIKIAFIGVGSLLLFSFLTHTLQAYQKFWAWSGIQVATNTARVVLIYFFLLVGIITLNNVLILYISIPFLGFIIGFLLLDRKVLFVKNVWSVSKEFFKYNKWVASFTLLAAFSSRLDTFLSARLLSNNELGIYSAATNMVKIVPQLVVAIGTVIGPKMASIGNVDELKIYLKKTQVYVLSICILGIVSIPVVLYLIPILFGVEYLSSGPIFVILLIAMLTFLFSVPIHMSIFYYFSYPKLFFWLSLFHLIIILSFGWFLISTYGVLGAALTVLVGQVFNFVIPLIWVIRKMRS</sequence>
<evidence type="ECO:0000256" key="4">
    <source>
        <dbReference type="ARBA" id="ARBA00022989"/>
    </source>
</evidence>